<dbReference type="PANTHER" id="PTHR30055">
    <property type="entry name" value="HTH-TYPE TRANSCRIPTIONAL REGULATOR RUTR"/>
    <property type="match status" value="1"/>
</dbReference>
<evidence type="ECO:0000256" key="1">
    <source>
        <dbReference type="ARBA" id="ARBA00023125"/>
    </source>
</evidence>
<dbReference type="InterPro" id="IPR036271">
    <property type="entry name" value="Tet_transcr_reg_TetR-rel_C_sf"/>
</dbReference>
<protein>
    <recommendedName>
        <fullName evidence="3">HTH tetR-type domain-containing protein</fullName>
    </recommendedName>
</protein>
<dbReference type="SUPFAM" id="SSF48498">
    <property type="entry name" value="Tetracyclin repressor-like, C-terminal domain"/>
    <property type="match status" value="1"/>
</dbReference>
<accession>A0A062UDW8</accession>
<dbReference type="InterPro" id="IPR009057">
    <property type="entry name" value="Homeodomain-like_sf"/>
</dbReference>
<dbReference type="PANTHER" id="PTHR30055:SF226">
    <property type="entry name" value="HTH-TYPE TRANSCRIPTIONAL REGULATOR PKSA"/>
    <property type="match status" value="1"/>
</dbReference>
<dbReference type="RefSeq" id="WP_051601113.1">
    <property type="nucleotide sequence ID" value="NZ_AWFF01000026.1"/>
</dbReference>
<dbReference type="InterPro" id="IPR050109">
    <property type="entry name" value="HTH-type_TetR-like_transc_reg"/>
</dbReference>
<proteinExistence type="predicted"/>
<dbReference type="Gene3D" id="1.10.357.10">
    <property type="entry name" value="Tetracycline Repressor, domain 2"/>
    <property type="match status" value="1"/>
</dbReference>
<organism evidence="4 5">
    <name type="scientific">Hyphomonas beringensis</name>
    <dbReference type="NCBI Taxonomy" id="1280946"/>
    <lineage>
        <taxon>Bacteria</taxon>
        <taxon>Pseudomonadati</taxon>
        <taxon>Pseudomonadota</taxon>
        <taxon>Alphaproteobacteria</taxon>
        <taxon>Hyphomonadales</taxon>
        <taxon>Hyphomonadaceae</taxon>
        <taxon>Hyphomonas</taxon>
    </lineage>
</organism>
<dbReference type="Proteomes" id="UP000027037">
    <property type="component" value="Unassembled WGS sequence"/>
</dbReference>
<keyword evidence="1 2" id="KW-0238">DNA-binding</keyword>
<comment type="caution">
    <text evidence="4">The sequence shown here is derived from an EMBL/GenBank/DDBJ whole genome shotgun (WGS) entry which is preliminary data.</text>
</comment>
<gene>
    <name evidence="4" type="ORF">HY29_09895</name>
</gene>
<dbReference type="OrthoDB" id="9811084at2"/>
<dbReference type="InterPro" id="IPR001647">
    <property type="entry name" value="HTH_TetR"/>
</dbReference>
<dbReference type="AlphaFoldDB" id="A0A062UDW8"/>
<evidence type="ECO:0000313" key="5">
    <source>
        <dbReference type="Proteomes" id="UP000027037"/>
    </source>
</evidence>
<evidence type="ECO:0000256" key="2">
    <source>
        <dbReference type="PROSITE-ProRule" id="PRU00335"/>
    </source>
</evidence>
<dbReference type="GO" id="GO:0003700">
    <property type="term" value="F:DNA-binding transcription factor activity"/>
    <property type="evidence" value="ECO:0007669"/>
    <property type="project" value="TreeGrafter"/>
</dbReference>
<dbReference type="eggNOG" id="COG1309">
    <property type="taxonomic scope" value="Bacteria"/>
</dbReference>
<sequence length="199" mass="21978">MAGKRDKKKREVFDALYQSALNLFDNKGYDAVTVYEITQEAGVAKGTFFNHFPAKADILAEWYRRLIADVMAASPADDKRPLAEATLELARRTIGLTSSSPQLWQATTQLSPVTLSIQAVEAENDRAVRDHYISLAKQAVSRGDLPPDTDVNALGDLYLTLFTGTVRQCVVTGRQNEIMSDLKTRFVALADMAARRGLP</sequence>
<evidence type="ECO:0000313" key="4">
    <source>
        <dbReference type="EMBL" id="KCZ55908.1"/>
    </source>
</evidence>
<feature type="domain" description="HTH tetR-type" evidence="3">
    <location>
        <begin position="10"/>
        <end position="70"/>
    </location>
</feature>
<dbReference type="PATRIC" id="fig|1280946.3.peg.775"/>
<evidence type="ECO:0000259" key="3">
    <source>
        <dbReference type="PROSITE" id="PS50977"/>
    </source>
</evidence>
<feature type="DNA-binding region" description="H-T-H motif" evidence="2">
    <location>
        <begin position="33"/>
        <end position="52"/>
    </location>
</feature>
<reference evidence="4 5" key="1">
    <citation type="journal article" date="2014" name="Antonie Van Leeuwenhoek">
        <title>Hyphomonas beringensis sp. nov. and Hyphomonas chukchiensis sp. nov., isolated from surface seawater of the Bering Sea and Chukchi Sea.</title>
        <authorList>
            <person name="Li C."/>
            <person name="Lai Q."/>
            <person name="Li G."/>
            <person name="Dong C."/>
            <person name="Wang J."/>
            <person name="Liao Y."/>
            <person name="Shao Z."/>
        </authorList>
    </citation>
    <scope>NUCLEOTIDE SEQUENCE [LARGE SCALE GENOMIC DNA]</scope>
    <source>
        <strain evidence="4 5">25B14_1</strain>
    </source>
</reference>
<dbReference type="SUPFAM" id="SSF46689">
    <property type="entry name" value="Homeodomain-like"/>
    <property type="match status" value="1"/>
</dbReference>
<dbReference type="InterPro" id="IPR023772">
    <property type="entry name" value="DNA-bd_HTH_TetR-type_CS"/>
</dbReference>
<dbReference type="STRING" id="1280946.HY29_09895"/>
<dbReference type="PRINTS" id="PR00455">
    <property type="entry name" value="HTHTETR"/>
</dbReference>
<name>A0A062UDW8_9PROT</name>
<dbReference type="Pfam" id="PF00440">
    <property type="entry name" value="TetR_N"/>
    <property type="match status" value="1"/>
</dbReference>
<dbReference type="PROSITE" id="PS01081">
    <property type="entry name" value="HTH_TETR_1"/>
    <property type="match status" value="1"/>
</dbReference>
<dbReference type="EMBL" id="AWFF01000026">
    <property type="protein sequence ID" value="KCZ55908.1"/>
    <property type="molecule type" value="Genomic_DNA"/>
</dbReference>
<keyword evidence="5" id="KW-1185">Reference proteome</keyword>
<dbReference type="PROSITE" id="PS50977">
    <property type="entry name" value="HTH_TETR_2"/>
    <property type="match status" value="1"/>
</dbReference>
<dbReference type="GO" id="GO:0000976">
    <property type="term" value="F:transcription cis-regulatory region binding"/>
    <property type="evidence" value="ECO:0007669"/>
    <property type="project" value="TreeGrafter"/>
</dbReference>